<reference evidence="3 5" key="2">
    <citation type="submission" date="2016-08" db="EMBL/GenBank/DDBJ databases">
        <authorList>
            <person name="Varghese N."/>
            <person name="Submissions Spin"/>
        </authorList>
    </citation>
    <scope>NUCLEOTIDE SEQUENCE [LARGE SCALE GENOMIC DNA]</scope>
    <source>
        <strain evidence="3 5">HL-109</strain>
    </source>
</reference>
<evidence type="ECO:0000313" key="4">
    <source>
        <dbReference type="Proteomes" id="UP000050497"/>
    </source>
</evidence>
<proteinExistence type="predicted"/>
<dbReference type="OrthoDB" id="8478167at2"/>
<reference evidence="2 4" key="1">
    <citation type="submission" date="2015-09" db="EMBL/GenBank/DDBJ databases">
        <title>Identification and resolution of microdiversity through metagenomic sequencing of parallel consortia.</title>
        <authorList>
            <person name="Nelson W.C."/>
            <person name="Romine M.F."/>
            <person name="Lindemann S.R."/>
        </authorList>
    </citation>
    <scope>NUCLEOTIDE SEQUENCE [LARGE SCALE GENOMIC DNA]</scope>
    <source>
        <strain evidence="2">HL-109</strain>
    </source>
</reference>
<gene>
    <name evidence="3" type="ORF">GA0071312_2166</name>
    <name evidence="2" type="ORF">HLUCCO17_01845</name>
</gene>
<dbReference type="EMBL" id="FMBM01000002">
    <property type="protein sequence ID" value="SCC81230.1"/>
    <property type="molecule type" value="Genomic_DNA"/>
</dbReference>
<evidence type="ECO:0000256" key="1">
    <source>
        <dbReference type="SAM" id="MobiDB-lite"/>
    </source>
</evidence>
<feature type="region of interest" description="Disordered" evidence="1">
    <location>
        <begin position="204"/>
        <end position="226"/>
    </location>
</feature>
<name>A0A0P8A458_9HYPH</name>
<dbReference type="STRING" id="1653334.GA0071312_2166"/>
<evidence type="ECO:0000313" key="3">
    <source>
        <dbReference type="EMBL" id="SCC81230.1"/>
    </source>
</evidence>
<dbReference type="Proteomes" id="UP000050497">
    <property type="component" value="Unassembled WGS sequence"/>
</dbReference>
<dbReference type="PATRIC" id="fig|1653334.4.peg.879"/>
<comment type="caution">
    <text evidence="2">The sequence shown here is derived from an EMBL/GenBank/DDBJ whole genome shotgun (WGS) entry which is preliminary data.</text>
</comment>
<keyword evidence="5" id="KW-1185">Reference proteome</keyword>
<evidence type="ECO:0000313" key="5">
    <source>
        <dbReference type="Proteomes" id="UP000182800"/>
    </source>
</evidence>
<dbReference type="EMBL" id="LJSX01000002">
    <property type="protein sequence ID" value="KPQ12328.1"/>
    <property type="molecule type" value="Genomic_DNA"/>
</dbReference>
<dbReference type="RefSeq" id="WP_083204506.1">
    <property type="nucleotide sequence ID" value="NZ_FMBM01000002.1"/>
</dbReference>
<dbReference type="AlphaFoldDB" id="A0A0P8A458"/>
<protein>
    <submittedName>
        <fullName evidence="2">Phage P2 GpU</fullName>
    </submittedName>
</protein>
<evidence type="ECO:0000313" key="2">
    <source>
        <dbReference type="EMBL" id="KPQ12328.1"/>
    </source>
</evidence>
<sequence>MPFAGLVAAEARGEAVSWFMLTDDERTLRDRAWRFLMPAHEKAFFQRQLAELARTRILPRLVMHHDERAYLRPLRWSRGTSPAPLFNRIAEDASADRTLITPFVALSRAVLASDEARLKLMMQAGTLGEFEARSATARIAENRCLIAWVHAQAIKRAADYRHAVEQLAIEAPQAQAIGAEREVIALEAALGEFAYTGIAPLDDGRCENADGAPTTKVSTPPPVHEK</sequence>
<accession>A0A0P8A458</accession>
<organism evidence="2 4">
    <name type="scientific">Saliniramus fredricksonii</name>
    <dbReference type="NCBI Taxonomy" id="1653334"/>
    <lineage>
        <taxon>Bacteria</taxon>
        <taxon>Pseudomonadati</taxon>
        <taxon>Pseudomonadota</taxon>
        <taxon>Alphaproteobacteria</taxon>
        <taxon>Hyphomicrobiales</taxon>
        <taxon>Salinarimonadaceae</taxon>
        <taxon>Saliniramus</taxon>
    </lineage>
</organism>
<dbReference type="Proteomes" id="UP000182800">
    <property type="component" value="Unassembled WGS sequence"/>
</dbReference>